<dbReference type="Pfam" id="PF00534">
    <property type="entry name" value="Glycos_transf_1"/>
    <property type="match status" value="1"/>
</dbReference>
<dbReference type="SUPFAM" id="SSF53756">
    <property type="entry name" value="UDP-Glycosyltransferase/glycogen phosphorylase"/>
    <property type="match status" value="1"/>
</dbReference>
<protein>
    <submittedName>
        <fullName evidence="2">Glycosyltransferase</fullName>
    </submittedName>
</protein>
<keyword evidence="2" id="KW-0808">Transferase</keyword>
<reference evidence="2 3" key="1">
    <citation type="submission" date="2019-05" db="EMBL/GenBank/DDBJ databases">
        <authorList>
            <person name="Qu J.-H."/>
        </authorList>
    </citation>
    <scope>NUCLEOTIDE SEQUENCE [LARGE SCALE GENOMIC DNA]</scope>
    <source>
        <strain evidence="2 3">T17</strain>
    </source>
</reference>
<dbReference type="OrthoDB" id="655095at2"/>
<sequence length="371" mass="41710">MNHNKKKILFFTPYATRTGSEMMLLYILQKIDRSRFDIGIVSFANGELLADFPDDIPVFIAPRKFTILQKISFHIGVNPTLKYLRKLAREFKADFWYVNTTMIPETIVVAKEFSIPVITHFHEMPLTYAYLSGPDFKSIVDYSHLLIGCSKATTDAISDAGGKNVGLLYSFINPAPVKTHNARTLELKQKLGIPEKAFVWVLSGMMSERKGFDMLPDIAEELNDPNVHLIWVGAKIDDGMVYYTEQRCMNSRSATKIHLAGKQKEDYYNYLNTGNGFLLTSRQDPFPLVMIEAALLGKPIVSFPSGGVSEFVKEGMGVVTDDLSVKQMVRAMRSVMSGEIATDSAKSIEIASQFNVENGYNEWIKLIDKNS</sequence>
<dbReference type="RefSeq" id="WP_138368074.1">
    <property type="nucleotide sequence ID" value="NZ_VCEJ01000008.1"/>
</dbReference>
<dbReference type="AlphaFoldDB" id="A0A5R9KPD8"/>
<dbReference type="PANTHER" id="PTHR45947:SF3">
    <property type="entry name" value="SULFOQUINOVOSYL TRANSFERASE SQD2"/>
    <property type="match status" value="1"/>
</dbReference>
<accession>A0A5R9KPD8</accession>
<keyword evidence="3" id="KW-1185">Reference proteome</keyword>
<dbReference type="Gene3D" id="3.40.50.2000">
    <property type="entry name" value="Glycogen Phosphorylase B"/>
    <property type="match status" value="2"/>
</dbReference>
<comment type="caution">
    <text evidence="2">The sequence shown here is derived from an EMBL/GenBank/DDBJ whole genome shotgun (WGS) entry which is preliminary data.</text>
</comment>
<evidence type="ECO:0000259" key="1">
    <source>
        <dbReference type="Pfam" id="PF00534"/>
    </source>
</evidence>
<organism evidence="2 3">
    <name type="scientific">Dyadobacter luticola</name>
    <dbReference type="NCBI Taxonomy" id="1979387"/>
    <lineage>
        <taxon>Bacteria</taxon>
        <taxon>Pseudomonadati</taxon>
        <taxon>Bacteroidota</taxon>
        <taxon>Cytophagia</taxon>
        <taxon>Cytophagales</taxon>
        <taxon>Spirosomataceae</taxon>
        <taxon>Dyadobacter</taxon>
    </lineage>
</organism>
<dbReference type="GO" id="GO:0016757">
    <property type="term" value="F:glycosyltransferase activity"/>
    <property type="evidence" value="ECO:0007669"/>
    <property type="project" value="InterPro"/>
</dbReference>
<name>A0A5R9KPD8_9BACT</name>
<evidence type="ECO:0000313" key="3">
    <source>
        <dbReference type="Proteomes" id="UP000306402"/>
    </source>
</evidence>
<dbReference type="InterPro" id="IPR001296">
    <property type="entry name" value="Glyco_trans_1"/>
</dbReference>
<feature type="domain" description="Glycosyl transferase family 1" evidence="1">
    <location>
        <begin position="186"/>
        <end position="340"/>
    </location>
</feature>
<proteinExistence type="predicted"/>
<dbReference type="EMBL" id="VCEJ01000008">
    <property type="protein sequence ID" value="TLU97974.1"/>
    <property type="molecule type" value="Genomic_DNA"/>
</dbReference>
<dbReference type="InterPro" id="IPR050194">
    <property type="entry name" value="Glycosyltransferase_grp1"/>
</dbReference>
<gene>
    <name evidence="2" type="ORF">FEN17_24605</name>
</gene>
<evidence type="ECO:0000313" key="2">
    <source>
        <dbReference type="EMBL" id="TLU97974.1"/>
    </source>
</evidence>
<dbReference type="Proteomes" id="UP000306402">
    <property type="component" value="Unassembled WGS sequence"/>
</dbReference>
<dbReference type="PANTHER" id="PTHR45947">
    <property type="entry name" value="SULFOQUINOVOSYL TRANSFERASE SQD2"/>
    <property type="match status" value="1"/>
</dbReference>